<dbReference type="FunFam" id="3.40.640.10:FF:000013">
    <property type="entry name" value="4-aminobutyrate aminotransferase"/>
    <property type="match status" value="1"/>
</dbReference>
<dbReference type="NCBIfam" id="TIGR00700">
    <property type="entry name" value="GABAtrnsam"/>
    <property type="match status" value="1"/>
</dbReference>
<evidence type="ECO:0000256" key="8">
    <source>
        <dbReference type="ARBA" id="ARBA00022679"/>
    </source>
</evidence>
<dbReference type="EC" id="2.6.1.19" evidence="6"/>
<evidence type="ECO:0000256" key="1">
    <source>
        <dbReference type="ARBA" id="ARBA00001750"/>
    </source>
</evidence>
<evidence type="ECO:0000256" key="13">
    <source>
        <dbReference type="ARBA" id="ARBA00031787"/>
    </source>
</evidence>
<keyword evidence="7 18" id="KW-0032">Aminotransferase</keyword>
<evidence type="ECO:0000256" key="3">
    <source>
        <dbReference type="ARBA" id="ARBA00005176"/>
    </source>
</evidence>
<evidence type="ECO:0000256" key="2">
    <source>
        <dbReference type="ARBA" id="ARBA00001933"/>
    </source>
</evidence>
<evidence type="ECO:0000256" key="16">
    <source>
        <dbReference type="RuleBase" id="RU003560"/>
    </source>
</evidence>
<dbReference type="Gene3D" id="3.40.640.10">
    <property type="entry name" value="Type I PLP-dependent aspartate aminotransferase-like (Major domain)"/>
    <property type="match status" value="1"/>
</dbReference>
<protein>
    <recommendedName>
        <fullName evidence="12">(S)-3-amino-2-methylpropionate transaminase</fullName>
        <ecNumber evidence="6">2.6.1.19</ecNumber>
        <ecNumber evidence="5">2.6.1.22</ecNumber>
    </recommendedName>
    <alternativeName>
        <fullName evidence="13">GABA aminotransferase</fullName>
    </alternativeName>
    <alternativeName>
        <fullName evidence="11">Gamma-amino-N-butyrate transaminase</fullName>
    </alternativeName>
    <alternativeName>
        <fullName evidence="15">Glutamate:succinic semialdehyde transaminase</fullName>
    </alternativeName>
    <alternativeName>
        <fullName evidence="10">L-AIBAT</fullName>
    </alternativeName>
</protein>
<sequence length="462" mass="49398">MLGSSRIKTEIPGPRSRALMERRRGAVSAGVLSGTPIFVEEAHGALLTDVDGNTFIDFAGGIGVMNVGHTSPRVIERVKAQAEALTHTCFAVNAYEPYVELAEKLNALVPGDGEKRSMFVNSGAEAVENAVKTARHYTGRDAVLVFENAFHGRTLLTASMTSKIDPYKKGFGPFAPEIYRVPAPYAYRCPAYQDCSGGCRGTCLDFVDRAFIGLVDPKNLAAIVVEPISGEGGFIPFPDFYLRRLRELCDEHGIVLIVDEVQSGFGRTGKMFAIEHSPGVIPDIVTTAKSMAGGLPLGGVTGKAEIMDAVHPGGLGTTFGGNPLAVSAALGVLETFEEENLLGKAEKLGERVTAAMEEIRGRHETVGDVRGLGAMNAMELVSDRESRKPDKARTAKVVENALKEGLMLMTAGQYGNVIRTLMPLVISDEELEEGLAILDRAMTASEETAEGPRQEKRGVGTT</sequence>
<dbReference type="GO" id="GO:0030170">
    <property type="term" value="F:pyridoxal phosphate binding"/>
    <property type="evidence" value="ECO:0007669"/>
    <property type="project" value="InterPro"/>
</dbReference>
<organism evidence="18 19">
    <name type="scientific">Rubrobacter marinus</name>
    <dbReference type="NCBI Taxonomy" id="2653852"/>
    <lineage>
        <taxon>Bacteria</taxon>
        <taxon>Bacillati</taxon>
        <taxon>Actinomycetota</taxon>
        <taxon>Rubrobacteria</taxon>
        <taxon>Rubrobacterales</taxon>
        <taxon>Rubrobacteraceae</taxon>
        <taxon>Rubrobacter</taxon>
    </lineage>
</organism>
<evidence type="ECO:0000256" key="7">
    <source>
        <dbReference type="ARBA" id="ARBA00022576"/>
    </source>
</evidence>
<evidence type="ECO:0000256" key="15">
    <source>
        <dbReference type="ARBA" id="ARBA00050054"/>
    </source>
</evidence>
<evidence type="ECO:0000256" key="4">
    <source>
        <dbReference type="ARBA" id="ARBA00008954"/>
    </source>
</evidence>
<dbReference type="Gene3D" id="3.90.1150.10">
    <property type="entry name" value="Aspartate Aminotransferase, domain 1"/>
    <property type="match status" value="1"/>
</dbReference>
<evidence type="ECO:0000256" key="14">
    <source>
        <dbReference type="ARBA" id="ARBA00048021"/>
    </source>
</evidence>
<dbReference type="SUPFAM" id="SSF53383">
    <property type="entry name" value="PLP-dependent transferases"/>
    <property type="match status" value="1"/>
</dbReference>
<feature type="region of interest" description="Disordered" evidence="17">
    <location>
        <begin position="443"/>
        <end position="462"/>
    </location>
</feature>
<dbReference type="CDD" id="cd00610">
    <property type="entry name" value="OAT_like"/>
    <property type="match status" value="1"/>
</dbReference>
<evidence type="ECO:0000313" key="19">
    <source>
        <dbReference type="Proteomes" id="UP000502706"/>
    </source>
</evidence>
<keyword evidence="9 16" id="KW-0663">Pyridoxal phosphate</keyword>
<comment type="pathway">
    <text evidence="3">Amino-acid degradation; 4-aminobutanoate degradation.</text>
</comment>
<feature type="compositionally biased region" description="Basic and acidic residues" evidence="17">
    <location>
        <begin position="450"/>
        <end position="462"/>
    </location>
</feature>
<dbReference type="GO" id="GO:0042802">
    <property type="term" value="F:identical protein binding"/>
    <property type="evidence" value="ECO:0007669"/>
    <property type="project" value="TreeGrafter"/>
</dbReference>
<dbReference type="GO" id="GO:0009448">
    <property type="term" value="P:gamma-aminobutyric acid metabolic process"/>
    <property type="evidence" value="ECO:0007669"/>
    <property type="project" value="InterPro"/>
</dbReference>
<dbReference type="InterPro" id="IPR015421">
    <property type="entry name" value="PyrdxlP-dep_Trfase_major"/>
</dbReference>
<dbReference type="GO" id="GO:0047298">
    <property type="term" value="F:(S)-3-amino-2-methylpropionate transaminase activity"/>
    <property type="evidence" value="ECO:0007669"/>
    <property type="project" value="UniProtKB-EC"/>
</dbReference>
<dbReference type="InterPro" id="IPR049704">
    <property type="entry name" value="Aminotrans_3_PPA_site"/>
</dbReference>
<dbReference type="EC" id="2.6.1.22" evidence="5"/>
<comment type="catalytic activity">
    <reaction evidence="14">
        <text>4-aminobutanoate + 2-oxoglutarate = succinate semialdehyde + L-glutamate</text>
        <dbReference type="Rhea" id="RHEA:23352"/>
        <dbReference type="ChEBI" id="CHEBI:16810"/>
        <dbReference type="ChEBI" id="CHEBI:29985"/>
        <dbReference type="ChEBI" id="CHEBI:57706"/>
        <dbReference type="ChEBI" id="CHEBI:59888"/>
        <dbReference type="EC" id="2.6.1.19"/>
    </reaction>
</comment>
<comment type="similarity">
    <text evidence="4 16">Belongs to the class-III pyridoxal-phosphate-dependent aminotransferase family.</text>
</comment>
<dbReference type="PIRSF" id="PIRSF000521">
    <property type="entry name" value="Transaminase_4ab_Lys_Orn"/>
    <property type="match status" value="1"/>
</dbReference>
<evidence type="ECO:0000256" key="6">
    <source>
        <dbReference type="ARBA" id="ARBA00012912"/>
    </source>
</evidence>
<dbReference type="EMBL" id="CP045121">
    <property type="protein sequence ID" value="QIN77833.1"/>
    <property type="molecule type" value="Genomic_DNA"/>
</dbReference>
<keyword evidence="19" id="KW-1185">Reference proteome</keyword>
<accession>A0A6G8PU29</accession>
<dbReference type="GO" id="GO:0034386">
    <property type="term" value="F:4-aminobutyrate:2-oxoglutarate transaminase activity"/>
    <property type="evidence" value="ECO:0007669"/>
    <property type="project" value="UniProtKB-EC"/>
</dbReference>
<dbReference type="InterPro" id="IPR015424">
    <property type="entry name" value="PyrdxlP-dep_Trfase"/>
</dbReference>
<evidence type="ECO:0000256" key="5">
    <source>
        <dbReference type="ARBA" id="ARBA00012876"/>
    </source>
</evidence>
<dbReference type="PANTHER" id="PTHR11986">
    <property type="entry name" value="AMINOTRANSFERASE CLASS III"/>
    <property type="match status" value="1"/>
</dbReference>
<dbReference type="Proteomes" id="UP000502706">
    <property type="component" value="Chromosome"/>
</dbReference>
<reference evidence="18 19" key="1">
    <citation type="submission" date="2019-10" db="EMBL/GenBank/DDBJ databases">
        <title>Rubrobacter sp nov SCSIO 52915 isolated from a deep-sea sediment in the South China Sea.</title>
        <authorList>
            <person name="Chen R.W."/>
        </authorList>
    </citation>
    <scope>NUCLEOTIDE SEQUENCE [LARGE SCALE GENOMIC DNA]</scope>
    <source>
        <strain evidence="18 19">SCSIO 52915</strain>
    </source>
</reference>
<dbReference type="InterPro" id="IPR015422">
    <property type="entry name" value="PyrdxlP-dep_Trfase_small"/>
</dbReference>
<proteinExistence type="inferred from homology"/>
<dbReference type="InterPro" id="IPR004632">
    <property type="entry name" value="4NH2But_aminotransferase_bac"/>
</dbReference>
<evidence type="ECO:0000256" key="12">
    <source>
        <dbReference type="ARBA" id="ARBA00030857"/>
    </source>
</evidence>
<gene>
    <name evidence="18" type="primary">gabT</name>
    <name evidence="18" type="ORF">GBA65_04080</name>
</gene>
<comment type="cofactor">
    <cofactor evidence="2">
        <name>pyridoxal 5'-phosphate</name>
        <dbReference type="ChEBI" id="CHEBI:597326"/>
    </cofactor>
</comment>
<evidence type="ECO:0000313" key="18">
    <source>
        <dbReference type="EMBL" id="QIN77833.1"/>
    </source>
</evidence>
<dbReference type="RefSeq" id="WP_166395510.1">
    <property type="nucleotide sequence ID" value="NZ_CP045121.1"/>
</dbReference>
<dbReference type="AlphaFoldDB" id="A0A6G8PU29"/>
<keyword evidence="8 18" id="KW-0808">Transferase</keyword>
<dbReference type="PROSITE" id="PS00600">
    <property type="entry name" value="AA_TRANSFER_CLASS_3"/>
    <property type="match status" value="1"/>
</dbReference>
<evidence type="ECO:0000256" key="9">
    <source>
        <dbReference type="ARBA" id="ARBA00022898"/>
    </source>
</evidence>
<name>A0A6G8PU29_9ACTN</name>
<evidence type="ECO:0000256" key="17">
    <source>
        <dbReference type="SAM" id="MobiDB-lite"/>
    </source>
</evidence>
<dbReference type="KEGG" id="rmar:GBA65_04080"/>
<dbReference type="InterPro" id="IPR050103">
    <property type="entry name" value="Class-III_PLP-dep_AT"/>
</dbReference>
<dbReference type="InterPro" id="IPR005814">
    <property type="entry name" value="Aminotrans_3"/>
</dbReference>
<comment type="catalytic activity">
    <reaction evidence="1">
        <text>(S)-3-amino-2-methylpropanoate + 2-oxoglutarate = 2-methyl-3-oxopropanoate + L-glutamate</text>
        <dbReference type="Rhea" id="RHEA:13993"/>
        <dbReference type="ChEBI" id="CHEBI:16810"/>
        <dbReference type="ChEBI" id="CHEBI:29985"/>
        <dbReference type="ChEBI" id="CHEBI:57700"/>
        <dbReference type="ChEBI" id="CHEBI:58655"/>
        <dbReference type="EC" id="2.6.1.22"/>
    </reaction>
</comment>
<evidence type="ECO:0000256" key="10">
    <source>
        <dbReference type="ARBA" id="ARBA00029760"/>
    </source>
</evidence>
<dbReference type="Pfam" id="PF00202">
    <property type="entry name" value="Aminotran_3"/>
    <property type="match status" value="1"/>
</dbReference>
<evidence type="ECO:0000256" key="11">
    <source>
        <dbReference type="ARBA" id="ARBA00030204"/>
    </source>
</evidence>